<evidence type="ECO:0000256" key="1">
    <source>
        <dbReference type="SAM" id="MobiDB-lite"/>
    </source>
</evidence>
<keyword evidence="3" id="KW-1185">Reference proteome</keyword>
<gene>
    <name evidence="2" type="ORF">AJ80_00388</name>
</gene>
<dbReference type="EMBL" id="PDNA01000003">
    <property type="protein sequence ID" value="PGH27838.1"/>
    <property type="molecule type" value="Genomic_DNA"/>
</dbReference>
<comment type="caution">
    <text evidence="2">The sequence shown here is derived from an EMBL/GenBank/DDBJ whole genome shotgun (WGS) entry which is preliminary data.</text>
</comment>
<protein>
    <submittedName>
        <fullName evidence="2">Uncharacterized protein</fullName>
    </submittedName>
</protein>
<feature type="compositionally biased region" description="Polar residues" evidence="1">
    <location>
        <begin position="31"/>
        <end position="51"/>
    </location>
</feature>
<reference evidence="2 3" key="1">
    <citation type="submission" date="2017-10" db="EMBL/GenBank/DDBJ databases">
        <title>Comparative genomics in systemic dimorphic fungi from Ajellomycetaceae.</title>
        <authorList>
            <person name="Munoz J.F."/>
            <person name="Mcewen J.G."/>
            <person name="Clay O.K."/>
            <person name="Cuomo C.A."/>
        </authorList>
    </citation>
    <scope>NUCLEOTIDE SEQUENCE [LARGE SCALE GENOMIC DNA]</scope>
    <source>
        <strain evidence="2 3">UAMH7299</strain>
    </source>
</reference>
<organism evidence="2 3">
    <name type="scientific">Polytolypa hystricis (strain UAMH7299)</name>
    <dbReference type="NCBI Taxonomy" id="1447883"/>
    <lineage>
        <taxon>Eukaryota</taxon>
        <taxon>Fungi</taxon>
        <taxon>Dikarya</taxon>
        <taxon>Ascomycota</taxon>
        <taxon>Pezizomycotina</taxon>
        <taxon>Eurotiomycetes</taxon>
        <taxon>Eurotiomycetidae</taxon>
        <taxon>Onygenales</taxon>
        <taxon>Onygenales incertae sedis</taxon>
        <taxon>Polytolypa</taxon>
    </lineage>
</organism>
<dbReference type="Proteomes" id="UP000224634">
    <property type="component" value="Unassembled WGS sequence"/>
</dbReference>
<accession>A0A2B7Z3Y2</accession>
<sequence>MDSAGEHMSSVSVFLTRRNERWMIEVVDPGQRSSSTNQVPTAIPESNITQPSYGDYGPSAGMIPNMTSPGYNNQDGSMGTISNTPHPSHGYQDTHMGAISNTPHPNDRYQDECMGSDGEIAHLTFNETYSSMGMAKRNGPPVFIIASPKGVIMAPFQID</sequence>
<feature type="region of interest" description="Disordered" evidence="1">
    <location>
        <begin position="29"/>
        <end position="51"/>
    </location>
</feature>
<proteinExistence type="predicted"/>
<dbReference type="AlphaFoldDB" id="A0A2B7Z3Y2"/>
<name>A0A2B7Z3Y2_POLH7</name>
<evidence type="ECO:0000313" key="2">
    <source>
        <dbReference type="EMBL" id="PGH27838.1"/>
    </source>
</evidence>
<evidence type="ECO:0000313" key="3">
    <source>
        <dbReference type="Proteomes" id="UP000224634"/>
    </source>
</evidence>